<keyword evidence="1" id="KW-0732">Signal</keyword>
<evidence type="ECO:0000256" key="1">
    <source>
        <dbReference type="SAM" id="SignalP"/>
    </source>
</evidence>
<protein>
    <recommendedName>
        <fullName evidence="4">Lipoprotein</fullName>
    </recommendedName>
</protein>
<dbReference type="RefSeq" id="WP_029954440.1">
    <property type="nucleotide sequence ID" value="NZ_CP009933.1"/>
</dbReference>
<proteinExistence type="predicted"/>
<name>A0A0E3GQB4_CLOSL</name>
<reference evidence="2 3" key="1">
    <citation type="journal article" date="2015" name="J. Biotechnol.">
        <title>Complete genome sequence of a malodorant-producing acetogen, Clostridium scatologenes ATCC 25775(T).</title>
        <authorList>
            <person name="Zhu Z."/>
            <person name="Guo T."/>
            <person name="Zheng H."/>
            <person name="Song T."/>
            <person name="Ouyang P."/>
            <person name="Xie J."/>
        </authorList>
    </citation>
    <scope>NUCLEOTIDE SEQUENCE [LARGE SCALE GENOMIC DNA]</scope>
    <source>
        <strain evidence="2 3">ATCC 25775</strain>
    </source>
</reference>
<feature type="chain" id="PRO_5039382872" description="Lipoprotein" evidence="1">
    <location>
        <begin position="20"/>
        <end position="226"/>
    </location>
</feature>
<dbReference type="EMBL" id="CP009933">
    <property type="protein sequence ID" value="AKA68276.1"/>
    <property type="molecule type" value="Genomic_DNA"/>
</dbReference>
<dbReference type="AlphaFoldDB" id="A0A0E3GQB4"/>
<dbReference type="Proteomes" id="UP000033115">
    <property type="component" value="Chromosome"/>
</dbReference>
<dbReference type="NCBIfam" id="NF040466">
    <property type="entry name" value="ydjY_domain"/>
    <property type="match status" value="1"/>
</dbReference>
<keyword evidence="3" id="KW-1185">Reference proteome</keyword>
<evidence type="ECO:0008006" key="4">
    <source>
        <dbReference type="Google" id="ProtNLM"/>
    </source>
</evidence>
<feature type="signal peptide" evidence="1">
    <location>
        <begin position="1"/>
        <end position="19"/>
    </location>
</feature>
<dbReference type="InterPro" id="IPR047750">
    <property type="entry name" value="YdjY-like"/>
</dbReference>
<evidence type="ECO:0000313" key="3">
    <source>
        <dbReference type="Proteomes" id="UP000033115"/>
    </source>
</evidence>
<dbReference type="PROSITE" id="PS51257">
    <property type="entry name" value="PROKAR_LIPOPROTEIN"/>
    <property type="match status" value="1"/>
</dbReference>
<dbReference type="KEGG" id="csq:CSCA_1151"/>
<organism evidence="2 3">
    <name type="scientific">Clostridium scatologenes</name>
    <dbReference type="NCBI Taxonomy" id="1548"/>
    <lineage>
        <taxon>Bacteria</taxon>
        <taxon>Bacillati</taxon>
        <taxon>Bacillota</taxon>
        <taxon>Clostridia</taxon>
        <taxon>Eubacteriales</taxon>
        <taxon>Clostridiaceae</taxon>
        <taxon>Clostridium</taxon>
    </lineage>
</organism>
<sequence>MKKIISIAASILLLGMVLAGCSNKQQQSEQSKPSTKEETMTVNKDKKEVKMQAEVNGKYFTEGTRHGVVYKGGKNGEKSILRGLADEKKFYEAMMSLGAKPGNNLTAEDMKKGTKSIEGSKVNVFLTWDGLGKEIPFGDVIKSTDYNGNDLPLRAMDFRFGGNIDRANKNNTGCVLCLDSCATGIVSNASYKAGEVEALKNVKFYGKKDVLPKDGTKVTVIFRLAE</sequence>
<gene>
    <name evidence="2" type="ORF">CSCA_1151</name>
</gene>
<dbReference type="STRING" id="1548.CSCA_1151"/>
<accession>A0A0E3GQB4</accession>
<evidence type="ECO:0000313" key="2">
    <source>
        <dbReference type="EMBL" id="AKA68276.1"/>
    </source>
</evidence>
<dbReference type="HOGENOM" id="CLU_098233_1_0_9"/>